<comment type="similarity">
    <text evidence="2">Belongs to the HOP2 family.</text>
</comment>
<reference evidence="11 12" key="1">
    <citation type="submission" date="2017-01" db="EMBL/GenBank/DDBJ databases">
        <authorList>
            <person name="Mah S.A."/>
            <person name="Swanson W.J."/>
            <person name="Moy G.W."/>
            <person name="Vacquier V.D."/>
        </authorList>
    </citation>
    <scope>NUCLEOTIDE SEQUENCE [LARGE SCALE GENOMIC DNA]</scope>
    <source>
        <strain evidence="11 12">GSMNP</strain>
    </source>
</reference>
<evidence type="ECO:0000313" key="10">
    <source>
        <dbReference type="EMBL" id="OMJ10935.1"/>
    </source>
</evidence>
<proteinExistence type="inferred from homology"/>
<keyword evidence="4" id="KW-0175">Coiled coil</keyword>
<dbReference type="GO" id="GO:0000709">
    <property type="term" value="P:meiotic joint molecule formation"/>
    <property type="evidence" value="ECO:0007669"/>
    <property type="project" value="TreeGrafter"/>
</dbReference>
<organism evidence="11 12">
    <name type="scientific">Smittium culicis</name>
    <dbReference type="NCBI Taxonomy" id="133412"/>
    <lineage>
        <taxon>Eukaryota</taxon>
        <taxon>Fungi</taxon>
        <taxon>Fungi incertae sedis</taxon>
        <taxon>Zoopagomycota</taxon>
        <taxon>Kickxellomycotina</taxon>
        <taxon>Harpellomycetes</taxon>
        <taxon>Harpellales</taxon>
        <taxon>Legeriomycetaceae</taxon>
        <taxon>Smittium</taxon>
    </lineage>
</organism>
<evidence type="ECO:0000313" key="11">
    <source>
        <dbReference type="EMBL" id="OMJ13031.1"/>
    </source>
</evidence>
<keyword evidence="5" id="KW-0233">DNA recombination</keyword>
<sequence length="214" mass="23751">MPPKQKTEDTSDSSLVTQYLLKVNRPVNANDVANSLQGSVSKTNVLKVLASLAASGKIIGKTYGKQVIYCANQDNIEIPSLDDAEAEAARIDELAELIASTKAQNSILVSKNNSLKAQKTIPQISSRIDFLKSENDKNNQRILKLQSGDVISQEEKVAIEAEYKNNLKLWSQRRRLFKDIFDSITENYPGKPKELLAQLGIETDEDLGINIKDF</sequence>
<feature type="domain" description="Leucine zipper with capping helix" evidence="9">
    <location>
        <begin position="154"/>
        <end position="208"/>
    </location>
</feature>
<dbReference type="EMBL" id="LSSN01004774">
    <property type="protein sequence ID" value="OMJ10935.1"/>
    <property type="molecule type" value="Genomic_DNA"/>
</dbReference>
<evidence type="ECO:0000256" key="7">
    <source>
        <dbReference type="ARBA" id="ARBA00023254"/>
    </source>
</evidence>
<dbReference type="GO" id="GO:0007129">
    <property type="term" value="P:homologous chromosome pairing at meiosis"/>
    <property type="evidence" value="ECO:0007669"/>
    <property type="project" value="TreeGrafter"/>
</dbReference>
<dbReference type="GO" id="GO:0000794">
    <property type="term" value="C:condensed nuclear chromosome"/>
    <property type="evidence" value="ECO:0007669"/>
    <property type="project" value="TreeGrafter"/>
</dbReference>
<evidence type="ECO:0000259" key="9">
    <source>
        <dbReference type="Pfam" id="PF18517"/>
    </source>
</evidence>
<dbReference type="Proteomes" id="UP000187283">
    <property type="component" value="Unassembled WGS sequence"/>
</dbReference>
<dbReference type="InterPro" id="IPR036388">
    <property type="entry name" value="WH-like_DNA-bd_sf"/>
</dbReference>
<dbReference type="Pfam" id="PF18517">
    <property type="entry name" value="LZ3wCH"/>
    <property type="match status" value="1"/>
</dbReference>
<dbReference type="InterPro" id="IPR010776">
    <property type="entry name" value="Hop2_WH_dom"/>
</dbReference>
<evidence type="ECO:0000256" key="3">
    <source>
        <dbReference type="ARBA" id="ARBA00016093"/>
    </source>
</evidence>
<dbReference type="Pfam" id="PF07106">
    <property type="entry name" value="WHD_TBPIP"/>
    <property type="match status" value="1"/>
</dbReference>
<evidence type="ECO:0000256" key="1">
    <source>
        <dbReference type="ARBA" id="ARBA00004123"/>
    </source>
</evidence>
<dbReference type="GO" id="GO:0120231">
    <property type="term" value="C:DNA recombinase auxiliary factor complex"/>
    <property type="evidence" value="ECO:0007669"/>
    <property type="project" value="TreeGrafter"/>
</dbReference>
<keyword evidence="12" id="KW-1185">Reference proteome</keyword>
<dbReference type="PANTHER" id="PTHR15938:SF0">
    <property type="entry name" value="HOMOLOGOUS-PAIRING PROTEIN 2 HOMOLOG"/>
    <property type="match status" value="1"/>
</dbReference>
<evidence type="ECO:0000256" key="5">
    <source>
        <dbReference type="ARBA" id="ARBA00023172"/>
    </source>
</evidence>
<evidence type="ECO:0000313" key="12">
    <source>
        <dbReference type="Proteomes" id="UP000187283"/>
    </source>
</evidence>
<dbReference type="EMBL" id="LSSN01003673">
    <property type="protein sequence ID" value="OMJ13031.1"/>
    <property type="molecule type" value="Genomic_DNA"/>
</dbReference>
<evidence type="ECO:0000256" key="2">
    <source>
        <dbReference type="ARBA" id="ARBA00007922"/>
    </source>
</evidence>
<dbReference type="InterPro" id="IPR040661">
    <property type="entry name" value="LZ3wCH"/>
</dbReference>
<evidence type="ECO:0000256" key="6">
    <source>
        <dbReference type="ARBA" id="ARBA00023242"/>
    </source>
</evidence>
<comment type="caution">
    <text evidence="11">The sequence shown here is derived from an EMBL/GenBank/DDBJ whole genome shotgun (WGS) entry which is preliminary data.</text>
</comment>
<dbReference type="GO" id="GO:0010774">
    <property type="term" value="P:meiotic strand invasion involved in reciprocal meiotic recombination"/>
    <property type="evidence" value="ECO:0007669"/>
    <property type="project" value="TreeGrafter"/>
</dbReference>
<accession>A0A1R1XEH0</accession>
<gene>
    <name evidence="10" type="ORF">AYI70_g10025</name>
    <name evidence="11" type="ORF">AYI70_g8763</name>
</gene>
<dbReference type="PANTHER" id="PTHR15938">
    <property type="entry name" value="TBP-1 INTERACTING PROTEIN"/>
    <property type="match status" value="1"/>
</dbReference>
<comment type="subcellular location">
    <subcellularLocation>
        <location evidence="1">Nucleus</location>
    </subcellularLocation>
</comment>
<name>A0A1R1XEH0_9FUNG</name>
<evidence type="ECO:0000259" key="8">
    <source>
        <dbReference type="Pfam" id="PF07106"/>
    </source>
</evidence>
<keyword evidence="7" id="KW-0469">Meiosis</keyword>
<dbReference type="OrthoDB" id="272266at2759"/>
<protein>
    <recommendedName>
        <fullName evidence="3">Homologous-pairing protein 2 homolog</fullName>
    </recommendedName>
</protein>
<keyword evidence="6" id="KW-0539">Nucleus</keyword>
<dbReference type="Gene3D" id="1.10.10.10">
    <property type="entry name" value="Winged helix-like DNA-binding domain superfamily/Winged helix DNA-binding domain"/>
    <property type="match status" value="1"/>
</dbReference>
<evidence type="ECO:0000256" key="4">
    <source>
        <dbReference type="ARBA" id="ARBA00023054"/>
    </source>
</evidence>
<dbReference type="GO" id="GO:0003690">
    <property type="term" value="F:double-stranded DNA binding"/>
    <property type="evidence" value="ECO:0007669"/>
    <property type="project" value="TreeGrafter"/>
</dbReference>
<dbReference type="AlphaFoldDB" id="A0A1R1XEH0"/>
<dbReference type="GO" id="GO:0120230">
    <property type="term" value="F:recombinase activator activity"/>
    <property type="evidence" value="ECO:0007669"/>
    <property type="project" value="TreeGrafter"/>
</dbReference>
<feature type="domain" description="Homologous-pairing protein 2 winged helix" evidence="8">
    <location>
        <begin position="14"/>
        <end position="72"/>
    </location>
</feature>
<dbReference type="STRING" id="133412.A0A1R1XEH0"/>